<keyword evidence="2" id="KW-1185">Reference proteome</keyword>
<evidence type="ECO:0000313" key="2">
    <source>
        <dbReference type="Proteomes" id="UP000696485"/>
    </source>
</evidence>
<reference evidence="1" key="1">
    <citation type="journal article" date="2020" name="Fungal Divers.">
        <title>Resolving the Mortierellaceae phylogeny through synthesis of multi-gene phylogenetics and phylogenomics.</title>
        <authorList>
            <person name="Vandepol N."/>
            <person name="Liber J."/>
            <person name="Desiro A."/>
            <person name="Na H."/>
            <person name="Kennedy M."/>
            <person name="Barry K."/>
            <person name="Grigoriev I.V."/>
            <person name="Miller A.N."/>
            <person name="O'Donnell K."/>
            <person name="Stajich J.E."/>
            <person name="Bonito G."/>
        </authorList>
    </citation>
    <scope>NUCLEOTIDE SEQUENCE</scope>
    <source>
        <strain evidence="1">NVP1</strain>
    </source>
</reference>
<evidence type="ECO:0000313" key="1">
    <source>
        <dbReference type="EMBL" id="KAF9326716.1"/>
    </source>
</evidence>
<dbReference type="EMBL" id="JAAAUY010000744">
    <property type="protein sequence ID" value="KAF9326716.1"/>
    <property type="molecule type" value="Genomic_DNA"/>
</dbReference>
<gene>
    <name evidence="1" type="ORF">BG006_009883</name>
</gene>
<dbReference type="InterPro" id="IPR022185">
    <property type="entry name" value="DUF3712"/>
</dbReference>
<dbReference type="Proteomes" id="UP000696485">
    <property type="component" value="Unassembled WGS sequence"/>
</dbReference>
<accession>A0A9P5VIX3</accession>
<organism evidence="1 2">
    <name type="scientific">Podila minutissima</name>
    <dbReference type="NCBI Taxonomy" id="64525"/>
    <lineage>
        <taxon>Eukaryota</taxon>
        <taxon>Fungi</taxon>
        <taxon>Fungi incertae sedis</taxon>
        <taxon>Mucoromycota</taxon>
        <taxon>Mortierellomycotina</taxon>
        <taxon>Mortierellomycetes</taxon>
        <taxon>Mortierellales</taxon>
        <taxon>Mortierellaceae</taxon>
        <taxon>Podila</taxon>
    </lineage>
</organism>
<proteinExistence type="predicted"/>
<sequence>MSYLTGLDQWTPLVSSSDITATIISVGVSVPLLTIGLHVDVVFDEVILGRIETPSNSAIAKGTTVTTSFEPVPMPVPANAHDAFSAAIKALLSTESANLQLLGKIDASFSIPLLPVNPILSVGLDVTNEVKGFNGLLDVTFVSLVSNTPDESNKKQTIALKVNVKSPSIISIKLGDILFNIAGPAEPIGTATLKDVVLKLGDNFLTAIVVIDLSLAGAAEFVSGLETADATVTLTGTGSSPANPVILSAIQSLKINFVIPQKFTPMTTL</sequence>
<name>A0A9P5VIX3_9FUNG</name>
<dbReference type="AlphaFoldDB" id="A0A9P5VIX3"/>
<protein>
    <submittedName>
        <fullName evidence="1">Uncharacterized protein</fullName>
    </submittedName>
</protein>
<comment type="caution">
    <text evidence="1">The sequence shown here is derived from an EMBL/GenBank/DDBJ whole genome shotgun (WGS) entry which is preliminary data.</text>
</comment>
<dbReference type="Pfam" id="PF12505">
    <property type="entry name" value="DUF3712"/>
    <property type="match status" value="1"/>
</dbReference>